<gene>
    <name evidence="1" type="ORF">Gogos_003444</name>
</gene>
<proteinExistence type="predicted"/>
<comment type="caution">
    <text evidence="1">The sequence shown here is derived from an EMBL/GenBank/DDBJ whole genome shotgun (WGS) entry which is preliminary data.</text>
</comment>
<dbReference type="EMBL" id="JABEZY010000011">
    <property type="protein sequence ID" value="MBA0749528.1"/>
    <property type="molecule type" value="Genomic_DNA"/>
</dbReference>
<dbReference type="Proteomes" id="UP000593579">
    <property type="component" value="Unassembled WGS sequence"/>
</dbReference>
<evidence type="ECO:0000313" key="1">
    <source>
        <dbReference type="EMBL" id="MBA0749528.1"/>
    </source>
</evidence>
<organism evidence="1 2">
    <name type="scientific">Gossypium gossypioides</name>
    <name type="common">Mexican cotton</name>
    <name type="synonym">Selera gossypioides</name>
    <dbReference type="NCBI Taxonomy" id="34282"/>
    <lineage>
        <taxon>Eukaryota</taxon>
        <taxon>Viridiplantae</taxon>
        <taxon>Streptophyta</taxon>
        <taxon>Embryophyta</taxon>
        <taxon>Tracheophyta</taxon>
        <taxon>Spermatophyta</taxon>
        <taxon>Magnoliopsida</taxon>
        <taxon>eudicotyledons</taxon>
        <taxon>Gunneridae</taxon>
        <taxon>Pentapetalae</taxon>
        <taxon>rosids</taxon>
        <taxon>malvids</taxon>
        <taxon>Malvales</taxon>
        <taxon>Malvaceae</taxon>
        <taxon>Malvoideae</taxon>
        <taxon>Gossypium</taxon>
    </lineage>
</organism>
<protein>
    <submittedName>
        <fullName evidence="1">Uncharacterized protein</fullName>
    </submittedName>
</protein>
<accession>A0A7J9CME7</accession>
<reference evidence="1 2" key="1">
    <citation type="journal article" date="2019" name="Genome Biol. Evol.">
        <title>Insights into the evolution of the New World diploid cottons (Gossypium, subgenus Houzingenia) based on genome sequencing.</title>
        <authorList>
            <person name="Grover C.E."/>
            <person name="Arick M.A. 2nd"/>
            <person name="Thrash A."/>
            <person name="Conover J.L."/>
            <person name="Sanders W.S."/>
            <person name="Peterson D.G."/>
            <person name="Frelichowski J.E."/>
            <person name="Scheffler J.A."/>
            <person name="Scheffler B.E."/>
            <person name="Wendel J.F."/>
        </authorList>
    </citation>
    <scope>NUCLEOTIDE SEQUENCE [LARGE SCALE GENOMIC DNA]</scope>
    <source>
        <strain evidence="1">5</strain>
        <tissue evidence="1">Leaf</tissue>
    </source>
</reference>
<dbReference type="AlphaFoldDB" id="A0A7J9CME7"/>
<evidence type="ECO:0000313" key="2">
    <source>
        <dbReference type="Proteomes" id="UP000593579"/>
    </source>
</evidence>
<keyword evidence="2" id="KW-1185">Reference proteome</keyword>
<name>A0A7J9CME7_GOSGO</name>
<sequence length="126" mass="13925">MLPSLIANSSVETNIDSHSMKSQCISGWSSFCTLLVNSRKHIKLSVVTQSGISLCLIHASSKKKNQMDEEVISVSASNHPKNKDLFTSKEKDLVVGKGGEFSTNEQSNHYDVDFLDDEMENNTAIF</sequence>